<dbReference type="CTD" id="20250249"/>
<dbReference type="CDD" id="cd22086">
    <property type="entry name" value="F-box_EMI"/>
    <property type="match status" value="1"/>
</dbReference>
<evidence type="ECO:0000256" key="5">
    <source>
        <dbReference type="ARBA" id="ARBA00022833"/>
    </source>
</evidence>
<dbReference type="OMA" id="CSIGTQR"/>
<dbReference type="GO" id="GO:0008270">
    <property type="term" value="F:zinc ion binding"/>
    <property type="evidence" value="ECO:0007669"/>
    <property type="project" value="UniProtKB-KW"/>
</dbReference>
<keyword evidence="8" id="KW-1185">Reference proteome</keyword>
<organism evidence="7 8">
    <name type="scientific">Lottia gigantea</name>
    <name type="common">Giant owl limpet</name>
    <dbReference type="NCBI Taxonomy" id="225164"/>
    <lineage>
        <taxon>Eukaryota</taxon>
        <taxon>Metazoa</taxon>
        <taxon>Spiralia</taxon>
        <taxon>Lophotrochozoa</taxon>
        <taxon>Mollusca</taxon>
        <taxon>Gastropoda</taxon>
        <taxon>Patellogastropoda</taxon>
        <taxon>Lottioidea</taxon>
        <taxon>Lottiidae</taxon>
        <taxon>Lottia</taxon>
    </lineage>
</organism>
<dbReference type="CDD" id="cd20348">
    <property type="entry name" value="BRcat_RBR_EMI"/>
    <property type="match status" value="1"/>
</dbReference>
<dbReference type="GO" id="GO:0045835">
    <property type="term" value="P:negative regulation of meiotic nuclear division"/>
    <property type="evidence" value="ECO:0007669"/>
    <property type="project" value="InterPro"/>
</dbReference>
<dbReference type="Proteomes" id="UP000030746">
    <property type="component" value="Unassembled WGS sequence"/>
</dbReference>
<dbReference type="PANTHER" id="PTHR15493:SF9">
    <property type="entry name" value="GH14043P"/>
    <property type="match status" value="1"/>
</dbReference>
<dbReference type="HOGENOM" id="CLU_720224_0_0_1"/>
<accession>V3YYG2</accession>
<keyword evidence="2" id="KW-0479">Metal-binding</keyword>
<sequence>MIMAEAGYLDPDSAREFAREVEKMRSISTSTPMAITSLCSSVFSEADSGFEDVTVDSCFLTTTTASSNYSFDSDSNFSFNSKSLSGHGLFYSPILKEQPSPKQPEKEHNLRDWEIPEEEDIFLKINNRNLTDLPCRNLSFEFDSQDSGLQTSSSSPSIELSARFQQVLSTFSPSVLDRLIGRKMGLEKVDIVSELSARNVMALSSIFSYLEPQDLCSMCQVSQNWRKVVHSDARASKLKKKYVKYSQETSLGKENSSKSLRYRSIRGLTQANKFETIQLTQHQRASTPYSKLSTGDIFSMAADSLREGEELRKCPKCFGASRVLPGYDRGTCFNSDCSFEFCSKCFCEYHGSKSCNPIGVCKKQKKDIIGSKKAKKNLKRLSAL</sequence>
<dbReference type="InterPro" id="IPR047147">
    <property type="entry name" value="FBX5_43"/>
</dbReference>
<evidence type="ECO:0000259" key="6">
    <source>
        <dbReference type="PROSITE" id="PS51872"/>
    </source>
</evidence>
<dbReference type="InterPro" id="IPR001810">
    <property type="entry name" value="F-box_dom"/>
</dbReference>
<dbReference type="RefSeq" id="XP_009066133.1">
    <property type="nucleotide sequence ID" value="XM_009067885.1"/>
</dbReference>
<evidence type="ECO:0000256" key="3">
    <source>
        <dbReference type="ARBA" id="ARBA00022771"/>
    </source>
</evidence>
<name>V3YYG2_LOTGI</name>
<dbReference type="GO" id="GO:0016567">
    <property type="term" value="P:protein ubiquitination"/>
    <property type="evidence" value="ECO:0007669"/>
    <property type="project" value="UniProtKB-UniPathway"/>
</dbReference>
<feature type="domain" description="ZBR-type" evidence="6">
    <location>
        <begin position="310"/>
        <end position="358"/>
    </location>
</feature>
<comment type="pathway">
    <text evidence="1">Protein modification; protein ubiquitination.</text>
</comment>
<dbReference type="Gene3D" id="1.20.1280.50">
    <property type="match status" value="1"/>
</dbReference>
<dbReference type="GO" id="GO:0007088">
    <property type="term" value="P:regulation of mitotic nuclear division"/>
    <property type="evidence" value="ECO:0007669"/>
    <property type="project" value="InterPro"/>
</dbReference>
<dbReference type="GeneID" id="20250249"/>
<dbReference type="PROSITE" id="PS51872">
    <property type="entry name" value="ZF_ZBR"/>
    <property type="match status" value="1"/>
</dbReference>
<dbReference type="GO" id="GO:0005634">
    <property type="term" value="C:nucleus"/>
    <property type="evidence" value="ECO:0007669"/>
    <property type="project" value="TreeGrafter"/>
</dbReference>
<evidence type="ECO:0000313" key="7">
    <source>
        <dbReference type="EMBL" id="ESO83183.1"/>
    </source>
</evidence>
<protein>
    <recommendedName>
        <fullName evidence="6">ZBR-type domain-containing protein</fullName>
    </recommendedName>
</protein>
<dbReference type="EMBL" id="KB203771">
    <property type="protein sequence ID" value="ESO83183.1"/>
    <property type="molecule type" value="Genomic_DNA"/>
</dbReference>
<keyword evidence="4" id="KW-0833">Ubl conjugation pathway</keyword>
<dbReference type="KEGG" id="lgi:LOTGIDRAFT_236780"/>
<evidence type="ECO:0000256" key="4">
    <source>
        <dbReference type="ARBA" id="ARBA00022786"/>
    </source>
</evidence>
<dbReference type="UniPathway" id="UPA00143"/>
<keyword evidence="5" id="KW-0862">Zinc</keyword>
<reference evidence="7 8" key="1">
    <citation type="journal article" date="2013" name="Nature">
        <title>Insights into bilaterian evolution from three spiralian genomes.</title>
        <authorList>
            <person name="Simakov O."/>
            <person name="Marletaz F."/>
            <person name="Cho S.J."/>
            <person name="Edsinger-Gonzales E."/>
            <person name="Havlak P."/>
            <person name="Hellsten U."/>
            <person name="Kuo D.H."/>
            <person name="Larsson T."/>
            <person name="Lv J."/>
            <person name="Arendt D."/>
            <person name="Savage R."/>
            <person name="Osoegawa K."/>
            <person name="de Jong P."/>
            <person name="Grimwood J."/>
            <person name="Chapman J.A."/>
            <person name="Shapiro H."/>
            <person name="Aerts A."/>
            <person name="Otillar R.P."/>
            <person name="Terry A.Y."/>
            <person name="Boore J.L."/>
            <person name="Grigoriev I.V."/>
            <person name="Lindberg D.R."/>
            <person name="Seaver E.C."/>
            <person name="Weisblat D.A."/>
            <person name="Putnam N.H."/>
            <person name="Rokhsar D.S."/>
        </authorList>
    </citation>
    <scope>NUCLEOTIDE SEQUENCE [LARGE SCALE GENOMIC DNA]</scope>
</reference>
<evidence type="ECO:0000313" key="8">
    <source>
        <dbReference type="Proteomes" id="UP000030746"/>
    </source>
</evidence>
<dbReference type="SUPFAM" id="SSF81383">
    <property type="entry name" value="F-box domain"/>
    <property type="match status" value="1"/>
</dbReference>
<proteinExistence type="predicted"/>
<gene>
    <name evidence="7" type="ORF">LOTGIDRAFT_236780</name>
</gene>
<dbReference type="Pfam" id="PF12937">
    <property type="entry name" value="F-box-like"/>
    <property type="match status" value="1"/>
</dbReference>
<dbReference type="OrthoDB" id="9984940at2759"/>
<dbReference type="STRING" id="225164.V3YYG2"/>
<dbReference type="Gene3D" id="2.20.25.20">
    <property type="match status" value="1"/>
</dbReference>
<evidence type="ECO:0000256" key="1">
    <source>
        <dbReference type="ARBA" id="ARBA00004906"/>
    </source>
</evidence>
<dbReference type="InterPro" id="IPR036047">
    <property type="entry name" value="F-box-like_dom_sf"/>
</dbReference>
<dbReference type="InterPro" id="IPR044064">
    <property type="entry name" value="ZF_ZBR"/>
</dbReference>
<dbReference type="PANTHER" id="PTHR15493">
    <property type="entry name" value="F-BOX ONLY PROTEIN 5 AND 43"/>
    <property type="match status" value="1"/>
</dbReference>
<keyword evidence="3" id="KW-0863">Zinc-finger</keyword>
<evidence type="ECO:0000256" key="2">
    <source>
        <dbReference type="ARBA" id="ARBA00022723"/>
    </source>
</evidence>
<dbReference type="AlphaFoldDB" id="V3YYG2"/>